<feature type="transmembrane region" description="Helical" evidence="1">
    <location>
        <begin position="194"/>
        <end position="216"/>
    </location>
</feature>
<organism evidence="2 3">
    <name type="scientific">Spiroplasma alleghenense</name>
    <dbReference type="NCBI Taxonomy" id="216931"/>
    <lineage>
        <taxon>Bacteria</taxon>
        <taxon>Bacillati</taxon>
        <taxon>Mycoplasmatota</taxon>
        <taxon>Mollicutes</taxon>
        <taxon>Entomoplasmatales</taxon>
        <taxon>Spiroplasmataceae</taxon>
        <taxon>Spiroplasma</taxon>
    </lineage>
</organism>
<dbReference type="Proteomes" id="UP000254792">
    <property type="component" value="Chromosome"/>
</dbReference>
<evidence type="ECO:0000313" key="3">
    <source>
        <dbReference type="Proteomes" id="UP000254792"/>
    </source>
</evidence>
<keyword evidence="1" id="KW-1133">Transmembrane helix</keyword>
<keyword evidence="1" id="KW-0812">Transmembrane</keyword>
<feature type="transmembrane region" description="Helical" evidence="1">
    <location>
        <begin position="29"/>
        <end position="51"/>
    </location>
</feature>
<accession>A0A345Z4C5</accession>
<evidence type="ECO:0000256" key="1">
    <source>
        <dbReference type="SAM" id="Phobius"/>
    </source>
</evidence>
<dbReference type="OrthoDB" id="389047at2"/>
<evidence type="ECO:0008006" key="4">
    <source>
        <dbReference type="Google" id="ProtNLM"/>
    </source>
</evidence>
<feature type="transmembrane region" description="Helical" evidence="1">
    <location>
        <begin position="222"/>
        <end position="239"/>
    </location>
</feature>
<feature type="transmembrane region" description="Helical" evidence="1">
    <location>
        <begin position="296"/>
        <end position="316"/>
    </location>
</feature>
<dbReference type="KEGG" id="salx:SALLE_v1c07840"/>
<dbReference type="EMBL" id="CP031376">
    <property type="protein sequence ID" value="AXK51454.1"/>
    <property type="molecule type" value="Genomic_DNA"/>
</dbReference>
<feature type="transmembrane region" description="Helical" evidence="1">
    <location>
        <begin position="106"/>
        <end position="124"/>
    </location>
</feature>
<evidence type="ECO:0000313" key="2">
    <source>
        <dbReference type="EMBL" id="AXK51454.1"/>
    </source>
</evidence>
<keyword evidence="1" id="KW-0472">Membrane</keyword>
<protein>
    <recommendedName>
        <fullName evidence="4">Thiamine transporter</fullName>
    </recommendedName>
</protein>
<dbReference type="RefSeq" id="WP_115558351.1">
    <property type="nucleotide sequence ID" value="NZ_CP031376.1"/>
</dbReference>
<dbReference type="Gene3D" id="1.10.1760.20">
    <property type="match status" value="1"/>
</dbReference>
<dbReference type="Pfam" id="PF09515">
    <property type="entry name" value="Thia_YuaJ"/>
    <property type="match status" value="1"/>
</dbReference>
<dbReference type="GO" id="GO:0005886">
    <property type="term" value="C:plasma membrane"/>
    <property type="evidence" value="ECO:0007669"/>
    <property type="project" value="InterPro"/>
</dbReference>
<keyword evidence="3" id="KW-1185">Reference proteome</keyword>
<proteinExistence type="predicted"/>
<sequence length="326" mass="37993">MNSKIFKKEYQSNFDDFYKFSYFSIFDRIWAVIFSLTGLAVAIYLSTILLLKIQNSLYQSEDGESVVGRMALVIIAAVIINLLFLNSQIFKIILLTRYQHSYKGQLIFFTVFTLDIYLLVRVFLKDKKNFKYFSFMPKKWIIFDYVFLGISFALYFALGFISSLVPQLPFFITITIKFIPLYFLAFICDWTKVLVCSIICGGFEWFFPGTFIVNVPQFMFDYWIPPIGITLAAIFKPIATQKEKFKKLDFIVFVSIPIIWIYFSRVIAGVMFWSTFPWPGFNAWTYSLVFNSINTIVDYAVFIVAVPLICSNLSVFKDKYQAISSN</sequence>
<feature type="transmembrane region" description="Helical" evidence="1">
    <location>
        <begin position="251"/>
        <end position="276"/>
    </location>
</feature>
<name>A0A345Z4C5_9MOLU</name>
<gene>
    <name evidence="2" type="ORF">SALLE_v1c07840</name>
</gene>
<feature type="transmembrane region" description="Helical" evidence="1">
    <location>
        <begin position="72"/>
        <end position="94"/>
    </location>
</feature>
<feature type="transmembrane region" description="Helical" evidence="1">
    <location>
        <begin position="145"/>
        <end position="162"/>
    </location>
</feature>
<reference evidence="2 3" key="1">
    <citation type="submission" date="2018-07" db="EMBL/GenBank/DDBJ databases">
        <title>Complete genome sequence of Spiroplasma alleghenense PLHS-1 (ATCC 51752).</title>
        <authorList>
            <person name="Chou L."/>
            <person name="Lee T.-Y."/>
            <person name="Tsai Y.-M."/>
            <person name="Kuo C.-H."/>
        </authorList>
    </citation>
    <scope>NUCLEOTIDE SEQUENCE [LARGE SCALE GENOMIC DNA]</scope>
    <source>
        <strain evidence="2 3">PLHS-1</strain>
    </source>
</reference>
<dbReference type="InterPro" id="IPR012651">
    <property type="entry name" value="Thia_Transptr_ThiT"/>
</dbReference>
<dbReference type="GO" id="GO:0015234">
    <property type="term" value="F:thiamine transmembrane transporter activity"/>
    <property type="evidence" value="ECO:0007669"/>
    <property type="project" value="InterPro"/>
</dbReference>
<dbReference type="AlphaFoldDB" id="A0A345Z4C5"/>